<dbReference type="RefSeq" id="WP_108689406.1">
    <property type="nucleotide sequence ID" value="NZ_QCYK01000004.1"/>
</dbReference>
<protein>
    <submittedName>
        <fullName evidence="10">C-5 sterol desaturase</fullName>
    </submittedName>
</protein>
<keyword evidence="11" id="KW-1185">Reference proteome</keyword>
<sequence>MPANLIHYAIPGFMVLITAEVIFTAVQKKDFYETPDAVSSISMGLGNVIIGLFTKAIIFAVYSFVYRFRLFTLDSTQWWVWVVCFFADDLSYYWFHRCSHEVRYFWASHVVHHSSRKYNLATALRQTWTGNISGAFLFWCWMPLLGFHPLLVMTMQSISLLYQFWIHTETIHKLPRPLEYVFNTPSHHRVHHGSDVDYLDKNHGGVLIIWDRVFGTFQPELYRPTYGITQNIHTYNPLRIATHEWAALWHDVRRAPTFSQKLRYLFSPPGWSHDGSKFTTRQLRDQLTQEATRPGNSTTPPHSGK</sequence>
<feature type="transmembrane region" description="Helical" evidence="8">
    <location>
        <begin position="135"/>
        <end position="165"/>
    </location>
</feature>
<keyword evidence="5" id="KW-0443">Lipid metabolism</keyword>
<keyword evidence="4" id="KW-0560">Oxidoreductase</keyword>
<dbReference type="EMBL" id="QCYK01000004">
    <property type="protein sequence ID" value="PUZ21757.1"/>
    <property type="molecule type" value="Genomic_DNA"/>
</dbReference>
<proteinExistence type="predicted"/>
<dbReference type="InterPro" id="IPR051689">
    <property type="entry name" value="Sterol_desaturase/TMEM195"/>
</dbReference>
<evidence type="ECO:0000259" key="9">
    <source>
        <dbReference type="Pfam" id="PF04116"/>
    </source>
</evidence>
<dbReference type="GO" id="GO:0016020">
    <property type="term" value="C:membrane"/>
    <property type="evidence" value="ECO:0007669"/>
    <property type="project" value="GOC"/>
</dbReference>
<dbReference type="PANTHER" id="PTHR21624:SF1">
    <property type="entry name" value="ALKYLGLYCEROL MONOOXYGENASE"/>
    <property type="match status" value="1"/>
</dbReference>
<organism evidence="10 11">
    <name type="scientific">Chitinophaga parva</name>
    <dbReference type="NCBI Taxonomy" id="2169414"/>
    <lineage>
        <taxon>Bacteria</taxon>
        <taxon>Pseudomonadati</taxon>
        <taxon>Bacteroidota</taxon>
        <taxon>Chitinophagia</taxon>
        <taxon>Chitinophagales</taxon>
        <taxon>Chitinophagaceae</taxon>
        <taxon>Chitinophaga</taxon>
    </lineage>
</organism>
<feature type="transmembrane region" description="Helical" evidence="8">
    <location>
        <begin position="47"/>
        <end position="66"/>
    </location>
</feature>
<dbReference type="GO" id="GO:0006643">
    <property type="term" value="P:membrane lipid metabolic process"/>
    <property type="evidence" value="ECO:0007669"/>
    <property type="project" value="TreeGrafter"/>
</dbReference>
<keyword evidence="2 8" id="KW-0812">Transmembrane</keyword>
<comment type="subcellular location">
    <subcellularLocation>
        <location evidence="1">Endomembrane system</location>
        <topology evidence="1">Multi-pass membrane protein</topology>
    </subcellularLocation>
</comment>
<evidence type="ECO:0000256" key="5">
    <source>
        <dbReference type="ARBA" id="ARBA00023098"/>
    </source>
</evidence>
<feature type="transmembrane region" description="Helical" evidence="8">
    <location>
        <begin position="6"/>
        <end position="26"/>
    </location>
</feature>
<evidence type="ECO:0000256" key="8">
    <source>
        <dbReference type="SAM" id="Phobius"/>
    </source>
</evidence>
<dbReference type="GO" id="GO:0012505">
    <property type="term" value="C:endomembrane system"/>
    <property type="evidence" value="ECO:0007669"/>
    <property type="project" value="UniProtKB-SubCell"/>
</dbReference>
<evidence type="ECO:0000256" key="2">
    <source>
        <dbReference type="ARBA" id="ARBA00022692"/>
    </source>
</evidence>
<keyword evidence="3 8" id="KW-1133">Transmembrane helix</keyword>
<evidence type="ECO:0000256" key="6">
    <source>
        <dbReference type="ARBA" id="ARBA00023136"/>
    </source>
</evidence>
<comment type="caution">
    <text evidence="10">The sequence shown here is derived from an EMBL/GenBank/DDBJ whole genome shotgun (WGS) entry which is preliminary data.</text>
</comment>
<reference evidence="10 11" key="1">
    <citation type="submission" date="2018-04" db="EMBL/GenBank/DDBJ databases">
        <title>Chitinophaga fuyangensis sp. nov., isolated from soil in a chemical factory.</title>
        <authorList>
            <person name="Chen K."/>
        </authorList>
    </citation>
    <scope>NUCLEOTIDE SEQUENCE [LARGE SCALE GENOMIC DNA]</scope>
    <source>
        <strain evidence="10 11">LY-1</strain>
    </source>
</reference>
<dbReference type="InterPro" id="IPR006694">
    <property type="entry name" value="Fatty_acid_hydroxylase"/>
</dbReference>
<dbReference type="OrthoDB" id="9770329at2"/>
<accession>A0A2T7BBK3</accession>
<gene>
    <name evidence="10" type="ORF">DCC81_24525</name>
</gene>
<dbReference type="GO" id="GO:0008610">
    <property type="term" value="P:lipid biosynthetic process"/>
    <property type="evidence" value="ECO:0007669"/>
    <property type="project" value="InterPro"/>
</dbReference>
<evidence type="ECO:0000256" key="3">
    <source>
        <dbReference type="ARBA" id="ARBA00022989"/>
    </source>
</evidence>
<dbReference type="PANTHER" id="PTHR21624">
    <property type="entry name" value="STEROL DESATURASE-RELATED PROTEIN"/>
    <property type="match status" value="1"/>
</dbReference>
<dbReference type="GO" id="GO:0005506">
    <property type="term" value="F:iron ion binding"/>
    <property type="evidence" value="ECO:0007669"/>
    <property type="project" value="InterPro"/>
</dbReference>
<name>A0A2T7BBK3_9BACT</name>
<evidence type="ECO:0000256" key="7">
    <source>
        <dbReference type="SAM" id="MobiDB-lite"/>
    </source>
</evidence>
<evidence type="ECO:0000313" key="11">
    <source>
        <dbReference type="Proteomes" id="UP000244450"/>
    </source>
</evidence>
<keyword evidence="6 8" id="KW-0472">Membrane</keyword>
<dbReference type="AlphaFoldDB" id="A0A2T7BBK3"/>
<evidence type="ECO:0000313" key="10">
    <source>
        <dbReference type="EMBL" id="PUZ21757.1"/>
    </source>
</evidence>
<dbReference type="GO" id="GO:0050479">
    <property type="term" value="F:glyceryl-ether monooxygenase activity"/>
    <property type="evidence" value="ECO:0007669"/>
    <property type="project" value="TreeGrafter"/>
</dbReference>
<feature type="region of interest" description="Disordered" evidence="7">
    <location>
        <begin position="284"/>
        <end position="305"/>
    </location>
</feature>
<evidence type="ECO:0000256" key="1">
    <source>
        <dbReference type="ARBA" id="ARBA00004127"/>
    </source>
</evidence>
<dbReference type="Proteomes" id="UP000244450">
    <property type="component" value="Unassembled WGS sequence"/>
</dbReference>
<feature type="domain" description="Fatty acid hydroxylase" evidence="9">
    <location>
        <begin position="81"/>
        <end position="216"/>
    </location>
</feature>
<evidence type="ECO:0000256" key="4">
    <source>
        <dbReference type="ARBA" id="ARBA00023002"/>
    </source>
</evidence>
<dbReference type="Pfam" id="PF04116">
    <property type="entry name" value="FA_hydroxylase"/>
    <property type="match status" value="1"/>
</dbReference>